<dbReference type="EMBL" id="LGAA01000014">
    <property type="protein sequence ID" value="KPD03265.1"/>
    <property type="molecule type" value="Genomic_DNA"/>
</dbReference>
<keyword evidence="5" id="KW-0479">Metal-binding</keyword>
<comment type="catalytic activity">
    <reaction evidence="5">
        <text>(6S)-5-formyl-5,6,7,8-tetrahydrofolate + ATP = (6R)-5,10-methenyltetrahydrofolate + ADP + phosphate</text>
        <dbReference type="Rhea" id="RHEA:10488"/>
        <dbReference type="ChEBI" id="CHEBI:30616"/>
        <dbReference type="ChEBI" id="CHEBI:43474"/>
        <dbReference type="ChEBI" id="CHEBI:57455"/>
        <dbReference type="ChEBI" id="CHEBI:57457"/>
        <dbReference type="ChEBI" id="CHEBI:456216"/>
        <dbReference type="EC" id="6.3.3.2"/>
    </reaction>
</comment>
<dbReference type="EC" id="6.3.3.2" evidence="5"/>
<dbReference type="PANTHER" id="PTHR23407">
    <property type="entry name" value="ATPASE INHIBITOR/5-FORMYLTETRAHYDROFOLATE CYCLO-LIGASE"/>
    <property type="match status" value="1"/>
</dbReference>
<gene>
    <name evidence="6" type="ORF">M992_1398</name>
</gene>
<dbReference type="GO" id="GO:0046872">
    <property type="term" value="F:metal ion binding"/>
    <property type="evidence" value="ECO:0007669"/>
    <property type="project" value="UniProtKB-KW"/>
</dbReference>
<dbReference type="InterPro" id="IPR037171">
    <property type="entry name" value="NagB/RpiA_transferase-like"/>
</dbReference>
<keyword evidence="5" id="KW-0460">Magnesium</keyword>
<keyword evidence="7" id="KW-1185">Reference proteome</keyword>
<dbReference type="InterPro" id="IPR002698">
    <property type="entry name" value="FTHF_cligase"/>
</dbReference>
<dbReference type="GO" id="GO:0005524">
    <property type="term" value="F:ATP binding"/>
    <property type="evidence" value="ECO:0007669"/>
    <property type="project" value="UniProtKB-KW"/>
</dbReference>
<proteinExistence type="inferred from homology"/>
<accession>A0A0N0Z8T2</accession>
<feature type="binding site" evidence="4">
    <location>
        <begin position="140"/>
        <end position="148"/>
    </location>
    <ligand>
        <name>ATP</name>
        <dbReference type="ChEBI" id="CHEBI:30616"/>
    </ligand>
</feature>
<dbReference type="RefSeq" id="WP_053907895.1">
    <property type="nucleotide sequence ID" value="NZ_CAWMUS010000014.1"/>
</dbReference>
<evidence type="ECO:0000256" key="5">
    <source>
        <dbReference type="RuleBase" id="RU361279"/>
    </source>
</evidence>
<dbReference type="InterPro" id="IPR024185">
    <property type="entry name" value="FTHF_cligase-like_sf"/>
</dbReference>
<protein>
    <recommendedName>
        <fullName evidence="5">5-formyltetrahydrofolate cyclo-ligase</fullName>
        <ecNumber evidence="5">6.3.3.2</ecNumber>
    </recommendedName>
</protein>
<evidence type="ECO:0000313" key="6">
    <source>
        <dbReference type="EMBL" id="KPD03265.1"/>
    </source>
</evidence>
<evidence type="ECO:0000256" key="2">
    <source>
        <dbReference type="ARBA" id="ARBA00022741"/>
    </source>
</evidence>
<keyword evidence="3 4" id="KW-0067">ATP-binding</keyword>
<dbReference type="AlphaFoldDB" id="A0A0N0Z8T2"/>
<evidence type="ECO:0000256" key="4">
    <source>
        <dbReference type="PIRSR" id="PIRSR006806-1"/>
    </source>
</evidence>
<dbReference type="GO" id="GO:0030272">
    <property type="term" value="F:5-formyltetrahydrofolate cyclo-ligase activity"/>
    <property type="evidence" value="ECO:0007669"/>
    <property type="project" value="UniProtKB-EC"/>
</dbReference>
<dbReference type="GO" id="GO:0009396">
    <property type="term" value="P:folic acid-containing compound biosynthetic process"/>
    <property type="evidence" value="ECO:0007669"/>
    <property type="project" value="TreeGrafter"/>
</dbReference>
<name>A0A0N0Z8T2_9GAMM</name>
<organism evidence="6 7">
    <name type="scientific">Moellerella wisconsensis ATCC 35017</name>
    <dbReference type="NCBI Taxonomy" id="1354267"/>
    <lineage>
        <taxon>Bacteria</taxon>
        <taxon>Pseudomonadati</taxon>
        <taxon>Pseudomonadota</taxon>
        <taxon>Gammaproteobacteria</taxon>
        <taxon>Enterobacterales</taxon>
        <taxon>Morganellaceae</taxon>
        <taxon>Moellerella</taxon>
    </lineage>
</organism>
<dbReference type="Gene3D" id="3.40.50.10420">
    <property type="entry name" value="NagB/RpiA/CoA transferase-like"/>
    <property type="match status" value="1"/>
</dbReference>
<reference evidence="6 7" key="1">
    <citation type="submission" date="2015-07" db="EMBL/GenBank/DDBJ databases">
        <title>ATOL: Assembling a taxonomically balanced genome-scale reconstruction of the evolutionary history of the Enterobacteriaceae.</title>
        <authorList>
            <person name="Plunkett G.III."/>
            <person name="Neeno-Eckwall E.C."/>
            <person name="Glasner J.D."/>
            <person name="Perna N.T."/>
        </authorList>
    </citation>
    <scope>NUCLEOTIDE SEQUENCE [LARGE SCALE GENOMIC DNA]</scope>
    <source>
        <strain evidence="6 7">ATCC 35017</strain>
    </source>
</reference>
<dbReference type="Proteomes" id="UP000053226">
    <property type="component" value="Unassembled WGS sequence"/>
</dbReference>
<dbReference type="PANTHER" id="PTHR23407:SF1">
    <property type="entry name" value="5-FORMYLTETRAHYDROFOLATE CYCLO-LIGASE"/>
    <property type="match status" value="1"/>
</dbReference>
<feature type="binding site" evidence="4">
    <location>
        <position position="55"/>
    </location>
    <ligand>
        <name>substrate</name>
    </ligand>
</feature>
<comment type="cofactor">
    <cofactor evidence="5">
        <name>Mg(2+)</name>
        <dbReference type="ChEBI" id="CHEBI:18420"/>
    </cofactor>
</comment>
<evidence type="ECO:0000256" key="1">
    <source>
        <dbReference type="ARBA" id="ARBA00010638"/>
    </source>
</evidence>
<comment type="caution">
    <text evidence="6">The sequence shown here is derived from an EMBL/GenBank/DDBJ whole genome shotgun (WGS) entry which is preliminary data.</text>
</comment>
<dbReference type="OrthoDB" id="9801938at2"/>
<evidence type="ECO:0000313" key="7">
    <source>
        <dbReference type="Proteomes" id="UP000053226"/>
    </source>
</evidence>
<dbReference type="GO" id="GO:0035999">
    <property type="term" value="P:tetrahydrofolate interconversion"/>
    <property type="evidence" value="ECO:0007669"/>
    <property type="project" value="TreeGrafter"/>
</dbReference>
<comment type="similarity">
    <text evidence="1 5">Belongs to the 5-formyltetrahydrofolate cyclo-ligase family.</text>
</comment>
<dbReference type="SUPFAM" id="SSF100950">
    <property type="entry name" value="NagB/RpiA/CoA transferase-like"/>
    <property type="match status" value="1"/>
</dbReference>
<sequence>MLENDVQLRKSIRQQIRQKRQQLTKSQQQQAAQYISQQVSSDPNVQSAQTIALFLSFDGEIDTMPLIQQLWQREKHVYLPVLHPFNRHSLLFLAYTPTTQLVKNRFNIQQPALDVQQVLPLNQLDIMLIPLVAFDLIGQRLGMGGGFYDRILAGWQQKGFYPIGLAHQCQQVDKLPAATWDIPLPEIITPQKIWRW</sequence>
<dbReference type="NCBIfam" id="TIGR02727">
    <property type="entry name" value="MTHFS_bact"/>
    <property type="match status" value="1"/>
</dbReference>
<keyword evidence="6" id="KW-0436">Ligase</keyword>
<keyword evidence="2 4" id="KW-0547">Nucleotide-binding</keyword>
<dbReference type="Pfam" id="PF01812">
    <property type="entry name" value="5-FTHF_cyc-lig"/>
    <property type="match status" value="1"/>
</dbReference>
<evidence type="ECO:0000256" key="3">
    <source>
        <dbReference type="ARBA" id="ARBA00022840"/>
    </source>
</evidence>
<feature type="binding site" evidence="4">
    <location>
        <position position="60"/>
    </location>
    <ligand>
        <name>substrate</name>
    </ligand>
</feature>
<dbReference type="PIRSF" id="PIRSF006806">
    <property type="entry name" value="FTHF_cligase"/>
    <property type="match status" value="1"/>
</dbReference>